<dbReference type="InterPro" id="IPR021876">
    <property type="entry name" value="Dsl1_C"/>
</dbReference>
<accession>A0A4P9Z8F6</accession>
<dbReference type="Proteomes" id="UP000268321">
    <property type="component" value="Unassembled WGS sequence"/>
</dbReference>
<evidence type="ECO:0000259" key="2">
    <source>
        <dbReference type="Pfam" id="PF11989"/>
    </source>
</evidence>
<feature type="compositionally biased region" description="Basic and acidic residues" evidence="1">
    <location>
        <begin position="379"/>
        <end position="391"/>
    </location>
</feature>
<feature type="region of interest" description="Disordered" evidence="1">
    <location>
        <begin position="377"/>
        <end position="447"/>
    </location>
</feature>
<feature type="domain" description="Retrograde transport protein Dsl1 C-terminal" evidence="2">
    <location>
        <begin position="590"/>
        <end position="727"/>
    </location>
</feature>
<reference evidence="4" key="1">
    <citation type="journal article" date="2018" name="Nat. Microbiol.">
        <title>Leveraging single-cell genomics to expand the fungal tree of life.</title>
        <authorList>
            <person name="Ahrendt S.R."/>
            <person name="Quandt C.A."/>
            <person name="Ciobanu D."/>
            <person name="Clum A."/>
            <person name="Salamov A."/>
            <person name="Andreopoulos B."/>
            <person name="Cheng J.F."/>
            <person name="Woyke T."/>
            <person name="Pelin A."/>
            <person name="Henrissat B."/>
            <person name="Reynolds N.K."/>
            <person name="Benny G.L."/>
            <person name="Smith M.E."/>
            <person name="James T.Y."/>
            <person name="Grigoriev I.V."/>
        </authorList>
    </citation>
    <scope>NUCLEOTIDE SEQUENCE [LARGE SCALE GENOMIC DNA]</scope>
    <source>
        <strain evidence="4">Baker2002</strain>
    </source>
</reference>
<dbReference type="OrthoDB" id="534815at2759"/>
<feature type="compositionally biased region" description="Acidic residues" evidence="1">
    <location>
        <begin position="431"/>
        <end position="447"/>
    </location>
</feature>
<evidence type="ECO:0000313" key="4">
    <source>
        <dbReference type="Proteomes" id="UP000268321"/>
    </source>
</evidence>
<dbReference type="EMBL" id="ML004528">
    <property type="protein sequence ID" value="RKP28965.1"/>
    <property type="molecule type" value="Genomic_DNA"/>
</dbReference>
<protein>
    <recommendedName>
        <fullName evidence="2">Retrograde transport protein Dsl1 C-terminal domain-containing protein</fullName>
    </recommendedName>
</protein>
<keyword evidence="4" id="KW-1185">Reference proteome</keyword>
<sequence length="729" mass="81710">MSIAERLSALLDEVQGAEAKIKRLCMSVSPADIVEDPAFRPDLIPPTPYAGLSIYQLNQKQQELDAAQVLLNELWLVKALFSEIEVGFDPFDAGLYVCDLGELQAASNSLQKAADKIAALREGRIALATSLDARWTELRAIFVAKLDLLFDRFLPDSGTVCAAVCVHDEAPVALGDFLDFCRTHGDRFTDEWLAEKLRSRKRTWEQEYLRAAIIHRAELQLETDGTRSMLRVREDASGGDLAALLASLRNFVAFVNVLDMPSLKQYYSTAMSNALVDVISSNIGAFMDRREHLTAELIRTIEAFTSTGWPMPLRNVFVSTDRIHESLHALHMNWLCDKYIGEVRAVFVDPGFLALLAQEQRVEVQVEALEAVGDAWQGAERREQDDWEKGEGQQSGAQEKHQYGVNDAEDDWNEAWGSDLDVDNSAKDPTEQDDWNDNWDDEPEPLQDAENAVTTAIPTKELPAQPPTQPPTESLTQTGVCARLADVLQQFEQESGSADPQLLLDTIMALSLGAYPPLTQLLVLVNDLAGLGHEYLCERASREWLHAKQTLFGEALALVTRSMRFSDDSDSDSGSADSDVKNAVEDVSRLVERTFAADWLRTNAYEHRQLLIQLLNLLNSLAIRQVVGNGDISELQLEKYTRYLQGLQFLEGEAMGRVGENVTKLASWPKVDQMVILLTHHLRDIMRYFYDSKLYACTTDELVRVIESVFMPSDLREQCVGEIREIRLA</sequence>
<organism evidence="3 4">
    <name type="scientific">Metschnikowia bicuspidata</name>
    <dbReference type="NCBI Taxonomy" id="27322"/>
    <lineage>
        <taxon>Eukaryota</taxon>
        <taxon>Fungi</taxon>
        <taxon>Dikarya</taxon>
        <taxon>Ascomycota</taxon>
        <taxon>Saccharomycotina</taxon>
        <taxon>Pichiomycetes</taxon>
        <taxon>Metschnikowiaceae</taxon>
        <taxon>Metschnikowia</taxon>
    </lineage>
</organism>
<name>A0A4P9Z8F6_9ASCO</name>
<dbReference type="Gene3D" id="1.10.357.150">
    <property type="match status" value="1"/>
</dbReference>
<evidence type="ECO:0000256" key="1">
    <source>
        <dbReference type="SAM" id="MobiDB-lite"/>
    </source>
</evidence>
<evidence type="ECO:0000313" key="3">
    <source>
        <dbReference type="EMBL" id="RKP28965.1"/>
    </source>
</evidence>
<dbReference type="InterPro" id="IPR046362">
    <property type="entry name" value="Zw10/DSL1_C_sf"/>
</dbReference>
<dbReference type="AlphaFoldDB" id="A0A4P9Z8F6"/>
<proteinExistence type="predicted"/>
<dbReference type="Pfam" id="PF11989">
    <property type="entry name" value="Dsl1_C"/>
    <property type="match status" value="1"/>
</dbReference>
<gene>
    <name evidence="3" type="ORF">METBISCDRAFT_19793</name>
</gene>